<dbReference type="AlphaFoldDB" id="A0A1J5Q718"/>
<name>A0A1J5Q718_9ZZZZ</name>
<reference evidence="1" key="1">
    <citation type="submission" date="2016-10" db="EMBL/GenBank/DDBJ databases">
        <title>Sequence of Gallionella enrichment culture.</title>
        <authorList>
            <person name="Poehlein A."/>
            <person name="Muehling M."/>
            <person name="Daniel R."/>
        </authorList>
    </citation>
    <scope>NUCLEOTIDE SEQUENCE</scope>
</reference>
<protein>
    <submittedName>
        <fullName evidence="1">Uncharacterized protein</fullName>
    </submittedName>
</protein>
<dbReference type="SUPFAM" id="SSF53822">
    <property type="entry name" value="Periplasmic binding protein-like I"/>
    <property type="match status" value="1"/>
</dbReference>
<accession>A0A1J5Q718</accession>
<proteinExistence type="predicted"/>
<dbReference type="Gene3D" id="3.40.50.2300">
    <property type="match status" value="1"/>
</dbReference>
<dbReference type="InterPro" id="IPR028082">
    <property type="entry name" value="Peripla_BP_I"/>
</dbReference>
<organism evidence="1">
    <name type="scientific">mine drainage metagenome</name>
    <dbReference type="NCBI Taxonomy" id="410659"/>
    <lineage>
        <taxon>unclassified sequences</taxon>
        <taxon>metagenomes</taxon>
        <taxon>ecological metagenomes</taxon>
    </lineage>
</organism>
<sequence length="44" mass="4841">MHQPVDSMAREAVRLLDHRGRNGGVPIRKSVFAPELVVRESTAG</sequence>
<comment type="caution">
    <text evidence="1">The sequence shown here is derived from an EMBL/GenBank/DDBJ whole genome shotgun (WGS) entry which is preliminary data.</text>
</comment>
<dbReference type="EMBL" id="MLJW01001298">
    <property type="protein sequence ID" value="OIQ78978.1"/>
    <property type="molecule type" value="Genomic_DNA"/>
</dbReference>
<evidence type="ECO:0000313" key="1">
    <source>
        <dbReference type="EMBL" id="OIQ78978.1"/>
    </source>
</evidence>
<dbReference type="GO" id="GO:0003677">
    <property type="term" value="F:DNA binding"/>
    <property type="evidence" value="ECO:0007669"/>
    <property type="project" value="UniProtKB-KW"/>
</dbReference>
<gene>
    <name evidence="1" type="ORF">GALL_393010</name>
</gene>